<sequence>MLTFCVHTYLNLRCIRPSITETASNSHATQSAKPSPHLGGTSPVRRSLMIYRFNNRTSRATQRYFPERYRRFPLDFYYNKDNGNIIYGRQMIYHYKQHPPHEHYVHVSNFMQELYSIYQDSCKGLPQTQDVIMLCSAITSFLTKIYPSEISHEGEASTTQYAFILPSQEYTNRRFIDATLRPLLLATPWLTLGDLASKTVFYDKIDTYVYQLDDFTQYGFCLERERKYLFCTLRKINNQRRLMLTMRFIRAVYDPDLIAASGRSMTALGGNTILSSKMISPPSSLDIPIEPAIAKVNTLAELFYNNIFAGEEEDSSPTELDKYYTKSDHRSLIHNLIKCVLMSNSMDTWTREIITKDILDRAWSTVLSENMMTSLSRITCGDIIQVFDDVDVASLESEIRHYLQKHGDEEYFQSIIMVEEEERENVYMELNHCKNPNFAFAEEQCQRLYLLRVQNAIACFLDQIKETEACVYKILNMVQLSSRLGRPIVMNPVGEVRQESSKAPAIQKEKLALIDRIQPYGYYVEANISRSYGIKMSLNQVIETTIKDGKLQKSTISIMDSSYQAPDMYDSIFGALWNIIAEHSASPQCKSLNEDEPVDFDGYKIVRADLIDVLKSSMENKSNVIYDLDEMIYTLNTELNCTCDFMITHRLVIGVGLLPYLRCIAGEIVASLKSNAIFGNYKVSCLLVTGEFLYKWLEQRNATYGELVWNQLQEAINSKLADKQLRVQLMMKKYIVLEDNNLSYKPLKLERYRQVLSKQYYLKILYYGQKTPQVYQDKGDNWVKISSVSQDDNLTWITPLLPNEDKEHSKYSLEEKFYAIDDPEDTFIVYWETSLIVLPTTELNNVDASRMNVALMTHLDSFRFYADISKARRTFPIEVMVMPCSYLSAIDLKLRMGIDASANDPLRYDHVAYSERLALQKI</sequence>
<evidence type="ECO:0000313" key="3">
    <source>
        <dbReference type="Proteomes" id="UP000053815"/>
    </source>
</evidence>
<dbReference type="Proteomes" id="UP000053815">
    <property type="component" value="Unassembled WGS sequence"/>
</dbReference>
<accession>A0A0C9MTE5</accession>
<gene>
    <name evidence="2" type="ORF">MAM1_0088d04793</name>
</gene>
<keyword evidence="3" id="KW-1185">Reference proteome</keyword>
<dbReference type="AlphaFoldDB" id="A0A0C9MTE5"/>
<evidence type="ECO:0000313" key="2">
    <source>
        <dbReference type="EMBL" id="GAN05323.1"/>
    </source>
</evidence>
<protein>
    <submittedName>
        <fullName evidence="2">Uncharacterized protein</fullName>
    </submittedName>
</protein>
<organism evidence="2">
    <name type="scientific">Mucor ambiguus</name>
    <dbReference type="NCBI Taxonomy" id="91626"/>
    <lineage>
        <taxon>Eukaryota</taxon>
        <taxon>Fungi</taxon>
        <taxon>Fungi incertae sedis</taxon>
        <taxon>Mucoromycota</taxon>
        <taxon>Mucoromycotina</taxon>
        <taxon>Mucoromycetes</taxon>
        <taxon>Mucorales</taxon>
        <taxon>Mucorineae</taxon>
        <taxon>Mucoraceae</taxon>
        <taxon>Mucor</taxon>
    </lineage>
</organism>
<dbReference type="EMBL" id="DF836377">
    <property type="protein sequence ID" value="GAN05323.1"/>
    <property type="molecule type" value="Genomic_DNA"/>
</dbReference>
<reference evidence="2" key="1">
    <citation type="submission" date="2014-09" db="EMBL/GenBank/DDBJ databases">
        <title>Draft genome sequence of an oleaginous Mucoromycotina fungus Mucor ambiguus NBRC6742.</title>
        <authorList>
            <person name="Takeda I."/>
            <person name="Yamane N."/>
            <person name="Morita T."/>
            <person name="Tamano K."/>
            <person name="Machida M."/>
            <person name="Baker S."/>
            <person name="Koike H."/>
        </authorList>
    </citation>
    <scope>NUCLEOTIDE SEQUENCE</scope>
    <source>
        <strain evidence="2">NBRC 6742</strain>
    </source>
</reference>
<feature type="region of interest" description="Disordered" evidence="1">
    <location>
        <begin position="24"/>
        <end position="43"/>
    </location>
</feature>
<feature type="compositionally biased region" description="Polar residues" evidence="1">
    <location>
        <begin position="24"/>
        <end position="33"/>
    </location>
</feature>
<name>A0A0C9MTE5_9FUNG</name>
<proteinExistence type="predicted"/>
<evidence type="ECO:0000256" key="1">
    <source>
        <dbReference type="SAM" id="MobiDB-lite"/>
    </source>
</evidence>
<dbReference type="OrthoDB" id="2282815at2759"/>